<feature type="domain" description="Glycoside hydrolase family 3 N-terminal" evidence="6">
    <location>
        <begin position="4"/>
        <end position="91"/>
    </location>
</feature>
<dbReference type="InterPro" id="IPR017853">
    <property type="entry name" value="GH"/>
</dbReference>
<evidence type="ECO:0000256" key="2">
    <source>
        <dbReference type="ARBA" id="ARBA00005336"/>
    </source>
</evidence>
<dbReference type="InterPro" id="IPR036962">
    <property type="entry name" value="Glyco_hydro_3_N_sf"/>
</dbReference>
<evidence type="ECO:0000259" key="6">
    <source>
        <dbReference type="Pfam" id="PF00933"/>
    </source>
</evidence>
<name>A0ABT2S9T1_9FIRM</name>
<gene>
    <name evidence="7" type="ORF">OCV43_00480</name>
</gene>
<dbReference type="SUPFAM" id="SSF51445">
    <property type="entry name" value="(Trans)glycosidases"/>
    <property type="match status" value="1"/>
</dbReference>
<dbReference type="InterPro" id="IPR036881">
    <property type="entry name" value="Glyco_hydro_3_C_sf"/>
</dbReference>
<dbReference type="PANTHER" id="PTHR30480:SF13">
    <property type="entry name" value="BETA-HEXOSAMINIDASE"/>
    <property type="match status" value="1"/>
</dbReference>
<evidence type="ECO:0000313" key="7">
    <source>
        <dbReference type="EMBL" id="MCU6715751.1"/>
    </source>
</evidence>
<dbReference type="Proteomes" id="UP001209666">
    <property type="component" value="Unassembled WGS sequence"/>
</dbReference>
<dbReference type="EMBL" id="JAOQKI010000001">
    <property type="protein sequence ID" value="MCU6715751.1"/>
    <property type="molecule type" value="Genomic_DNA"/>
</dbReference>
<keyword evidence="4" id="KW-0378">Hydrolase</keyword>
<evidence type="ECO:0000313" key="8">
    <source>
        <dbReference type="Proteomes" id="UP001209666"/>
    </source>
</evidence>
<dbReference type="Gene3D" id="3.20.20.300">
    <property type="entry name" value="Glycoside hydrolase, family 3, N-terminal domain"/>
    <property type="match status" value="1"/>
</dbReference>
<dbReference type="InterPro" id="IPR001764">
    <property type="entry name" value="Glyco_hydro_3_N"/>
</dbReference>
<dbReference type="InterPro" id="IPR050226">
    <property type="entry name" value="NagZ_Beta-hexosaminidase"/>
</dbReference>
<reference evidence="7 8" key="1">
    <citation type="journal article" date="2021" name="ISME Commun">
        <title>Automated analysis of genomic sequences facilitates high-throughput and comprehensive description of bacteria.</title>
        <authorList>
            <person name="Hitch T.C.A."/>
        </authorList>
    </citation>
    <scope>NUCLEOTIDE SEQUENCE [LARGE SCALE GENOMIC DNA]</scope>
    <source>
        <strain evidence="7 8">Sanger_19</strain>
    </source>
</reference>
<evidence type="ECO:0000256" key="3">
    <source>
        <dbReference type="ARBA" id="ARBA00012663"/>
    </source>
</evidence>
<evidence type="ECO:0000256" key="1">
    <source>
        <dbReference type="ARBA" id="ARBA00001231"/>
    </source>
</evidence>
<dbReference type="Gene3D" id="3.40.50.1700">
    <property type="entry name" value="Glycoside hydrolase family 3 C-terminal domain"/>
    <property type="match status" value="1"/>
</dbReference>
<dbReference type="RefSeq" id="WP_227700791.1">
    <property type="nucleotide sequence ID" value="NZ_JBBNHD010000029.1"/>
</dbReference>
<sequence length="199" mass="22129">MHIASLSKELLQGLLRGKLGFNGMITTDVTNMVGFGCAGRRKELLPKSINAGCDMLLFTKNLKEDYETVLEAVKSGIISEERLNEAVTYILATKASLKLHEKQKSHTLIPDESALDILRCKKHIDMAYQVSDKAITLVKDEQNLLPLSKDKYKKVLTIVLGDAISASGKPTVGDHQSDIMHLEENQKEILLLVQKSNRK</sequence>
<dbReference type="EC" id="3.2.1.52" evidence="3"/>
<evidence type="ECO:0000256" key="4">
    <source>
        <dbReference type="ARBA" id="ARBA00022801"/>
    </source>
</evidence>
<comment type="similarity">
    <text evidence="2">Belongs to the glycosyl hydrolase 3 family.</text>
</comment>
<organism evidence="7 8">
    <name type="scientific">Roseburia amylophila</name>
    <dbReference type="NCBI Taxonomy" id="2981794"/>
    <lineage>
        <taxon>Bacteria</taxon>
        <taxon>Bacillati</taxon>
        <taxon>Bacillota</taxon>
        <taxon>Clostridia</taxon>
        <taxon>Lachnospirales</taxon>
        <taxon>Lachnospiraceae</taxon>
        <taxon>Roseburia</taxon>
    </lineage>
</organism>
<keyword evidence="8" id="KW-1185">Reference proteome</keyword>
<proteinExistence type="inferred from homology"/>
<keyword evidence="5" id="KW-0326">Glycosidase</keyword>
<comment type="catalytic activity">
    <reaction evidence="1">
        <text>Hydrolysis of terminal non-reducing N-acetyl-D-hexosamine residues in N-acetyl-beta-D-hexosaminides.</text>
        <dbReference type="EC" id="3.2.1.52"/>
    </reaction>
</comment>
<dbReference type="Pfam" id="PF00933">
    <property type="entry name" value="Glyco_hydro_3"/>
    <property type="match status" value="1"/>
</dbReference>
<comment type="caution">
    <text evidence="7">The sequence shown here is derived from an EMBL/GenBank/DDBJ whole genome shotgun (WGS) entry which is preliminary data.</text>
</comment>
<accession>A0ABT2S9T1</accession>
<evidence type="ECO:0000256" key="5">
    <source>
        <dbReference type="ARBA" id="ARBA00023295"/>
    </source>
</evidence>
<dbReference type="PANTHER" id="PTHR30480">
    <property type="entry name" value="BETA-HEXOSAMINIDASE-RELATED"/>
    <property type="match status" value="1"/>
</dbReference>
<protein>
    <recommendedName>
        <fullName evidence="3">beta-N-acetylhexosaminidase</fullName>
        <ecNumber evidence="3">3.2.1.52</ecNumber>
    </recommendedName>
</protein>